<evidence type="ECO:0000313" key="3">
    <source>
        <dbReference type="EMBL" id="KIL80667.1"/>
    </source>
</evidence>
<dbReference type="PANTHER" id="PTHR30204">
    <property type="entry name" value="REDOX-CYCLING DRUG-SENSING TRANSCRIPTIONAL ACTIVATOR SOXR"/>
    <property type="match status" value="1"/>
</dbReference>
<dbReference type="Proteomes" id="UP000031982">
    <property type="component" value="Unassembled WGS sequence"/>
</dbReference>
<dbReference type="Pfam" id="PF13411">
    <property type="entry name" value="MerR_1"/>
    <property type="match status" value="1"/>
</dbReference>
<dbReference type="InterPro" id="IPR047057">
    <property type="entry name" value="MerR_fam"/>
</dbReference>
<sequence length="251" mass="29254">MEKHYTIGQFKKMSGLTARTLQYYDEIGILTAQRTEGGHRYYLESHVHTLQKIVSLKFLGFSLEETADFINKDSWNEKDSLIFQRDMMEKKREQLNDSIRLLNLAIEQIETGGALHTDIFISMINNVHMEKSHKRWFAAFMPEPRINALFDRLKSEQETIEKKSMHLFSRLKEAIGIDPTSSEVGKLVAELMEFAMEIVGDELPLLEQIPAADLEEDPWLFPYPFTPEEEQWLKQAVNHYMEKEGIQIGKN</sequence>
<dbReference type="PROSITE" id="PS50937">
    <property type="entry name" value="HTH_MERR_2"/>
    <property type="match status" value="1"/>
</dbReference>
<accession>A0ABR5B127</accession>
<dbReference type="PANTHER" id="PTHR30204:SF96">
    <property type="entry name" value="CHROMOSOME-ANCHORING PROTEIN RACA"/>
    <property type="match status" value="1"/>
</dbReference>
<dbReference type="EMBL" id="JXLP01000001">
    <property type="protein sequence ID" value="KIL80667.1"/>
    <property type="molecule type" value="Genomic_DNA"/>
</dbReference>
<dbReference type="Gene3D" id="1.10.1660.10">
    <property type="match status" value="1"/>
</dbReference>
<keyword evidence="1" id="KW-0238">DNA-binding</keyword>
<feature type="domain" description="HTH merR-type" evidence="2">
    <location>
        <begin position="4"/>
        <end position="72"/>
    </location>
</feature>
<gene>
    <name evidence="3" type="ORF">SD77_0515</name>
</gene>
<protein>
    <submittedName>
        <fullName evidence="3">Transcriptional regulator, MerR family</fullName>
    </submittedName>
</protein>
<evidence type="ECO:0000259" key="2">
    <source>
        <dbReference type="PROSITE" id="PS50937"/>
    </source>
</evidence>
<dbReference type="SUPFAM" id="SSF46955">
    <property type="entry name" value="Putative DNA-binding domain"/>
    <property type="match status" value="1"/>
</dbReference>
<keyword evidence="4" id="KW-1185">Reference proteome</keyword>
<comment type="caution">
    <text evidence="3">The sequence shown here is derived from an EMBL/GenBank/DDBJ whole genome shotgun (WGS) entry which is preliminary data.</text>
</comment>
<dbReference type="SMART" id="SM00422">
    <property type="entry name" value="HTH_MERR"/>
    <property type="match status" value="1"/>
</dbReference>
<evidence type="ECO:0000313" key="4">
    <source>
        <dbReference type="Proteomes" id="UP000031982"/>
    </source>
</evidence>
<evidence type="ECO:0000256" key="1">
    <source>
        <dbReference type="ARBA" id="ARBA00023125"/>
    </source>
</evidence>
<dbReference type="CDD" id="cd01106">
    <property type="entry name" value="HTH_TipAL-Mta"/>
    <property type="match status" value="1"/>
</dbReference>
<reference evidence="3 4" key="1">
    <citation type="submission" date="2015-01" db="EMBL/GenBank/DDBJ databases">
        <title>Genome Assembly of Bacillus badius MTCC 1458.</title>
        <authorList>
            <person name="Verma A."/>
            <person name="Khatri I."/>
            <person name="Mual P."/>
            <person name="Subramanian S."/>
            <person name="Krishnamurthi S."/>
        </authorList>
    </citation>
    <scope>NUCLEOTIDE SEQUENCE [LARGE SCALE GENOMIC DNA]</scope>
    <source>
        <strain evidence="3 4">MTCC 1458</strain>
    </source>
</reference>
<dbReference type="InterPro" id="IPR009061">
    <property type="entry name" value="DNA-bd_dom_put_sf"/>
</dbReference>
<name>A0ABR5B127_BACBA</name>
<organism evidence="3 4">
    <name type="scientific">Bacillus badius</name>
    <dbReference type="NCBI Taxonomy" id="1455"/>
    <lineage>
        <taxon>Bacteria</taxon>
        <taxon>Bacillati</taxon>
        <taxon>Bacillota</taxon>
        <taxon>Bacilli</taxon>
        <taxon>Bacillales</taxon>
        <taxon>Bacillaceae</taxon>
        <taxon>Pseudobacillus</taxon>
    </lineage>
</organism>
<proteinExistence type="predicted"/>
<dbReference type="InterPro" id="IPR000551">
    <property type="entry name" value="MerR-type_HTH_dom"/>
</dbReference>
<dbReference type="RefSeq" id="WP_041113120.1">
    <property type="nucleotide sequence ID" value="NZ_JARTHD010000006.1"/>
</dbReference>